<sequence>MKQIYFIRHSIRDTSIQDDLTAPLTLKGQQLAEELKRIINLEHVDTIYSSPCVRAVQTVEPISESISKPIVIKENLREREINEWLIDFDEFTKRQWDDKSFKTNHGESLVEVGKRAVTCFEEIVTDSSQKVVISSHGTFLACLFHELTSGQFGYTDFLNMTQPDIYLGLFDEKNQLVELKRKRISSLT</sequence>
<dbReference type="RefSeq" id="WP_126794498.1">
    <property type="nucleotide sequence ID" value="NZ_JBHSTO010000003.1"/>
</dbReference>
<dbReference type="Gene3D" id="3.40.50.1240">
    <property type="entry name" value="Phosphoglycerate mutase-like"/>
    <property type="match status" value="1"/>
</dbReference>
<dbReference type="EMBL" id="NGKB01000008">
    <property type="protein sequence ID" value="RSU13664.1"/>
    <property type="molecule type" value="Genomic_DNA"/>
</dbReference>
<evidence type="ECO:0008006" key="3">
    <source>
        <dbReference type="Google" id="ProtNLM"/>
    </source>
</evidence>
<dbReference type="Pfam" id="PF00300">
    <property type="entry name" value="His_Phos_1"/>
    <property type="match status" value="1"/>
</dbReference>
<dbReference type="OrthoDB" id="2185101at2"/>
<dbReference type="CDD" id="cd07067">
    <property type="entry name" value="HP_PGM_like"/>
    <property type="match status" value="1"/>
</dbReference>
<dbReference type="InterPro" id="IPR029033">
    <property type="entry name" value="His_PPase_superfam"/>
</dbReference>
<protein>
    <recommendedName>
        <fullName evidence="3">Histidine phosphatase family protein</fullName>
    </recommendedName>
</protein>
<reference evidence="1 2" key="1">
    <citation type="submission" date="2017-05" db="EMBL/GenBank/DDBJ databases">
        <title>Vagococcus spp. assemblies.</title>
        <authorList>
            <person name="Gulvik C.A."/>
        </authorList>
    </citation>
    <scope>NUCLEOTIDE SEQUENCE [LARGE SCALE GENOMIC DNA]</scope>
    <source>
        <strain evidence="1 2">SS1714</strain>
    </source>
</reference>
<dbReference type="PANTHER" id="PTHR48100:SF59">
    <property type="entry name" value="ADENOSYLCOBALAMIN_ALPHA-RIBAZOLE PHOSPHATASE"/>
    <property type="match status" value="1"/>
</dbReference>
<proteinExistence type="predicted"/>
<dbReference type="GO" id="GO:0016791">
    <property type="term" value="F:phosphatase activity"/>
    <property type="evidence" value="ECO:0007669"/>
    <property type="project" value="TreeGrafter"/>
</dbReference>
<evidence type="ECO:0000313" key="2">
    <source>
        <dbReference type="Proteomes" id="UP000288028"/>
    </source>
</evidence>
<dbReference type="InterPro" id="IPR013078">
    <property type="entry name" value="His_Pase_superF_clade-1"/>
</dbReference>
<evidence type="ECO:0000313" key="1">
    <source>
        <dbReference type="EMBL" id="RSU13664.1"/>
    </source>
</evidence>
<keyword evidence="2" id="KW-1185">Reference proteome</keyword>
<dbReference type="AlphaFoldDB" id="A0A430B028"/>
<dbReference type="PANTHER" id="PTHR48100">
    <property type="entry name" value="BROAD-SPECIFICITY PHOSPHATASE YOR283W-RELATED"/>
    <property type="match status" value="1"/>
</dbReference>
<accession>A0A430B028</accession>
<dbReference type="Proteomes" id="UP000288028">
    <property type="component" value="Unassembled WGS sequence"/>
</dbReference>
<gene>
    <name evidence="1" type="ORF">CBF28_09265</name>
</gene>
<organism evidence="1 2">
    <name type="scientific">Vagococcus carniphilus</name>
    <dbReference type="NCBI Taxonomy" id="218144"/>
    <lineage>
        <taxon>Bacteria</taxon>
        <taxon>Bacillati</taxon>
        <taxon>Bacillota</taxon>
        <taxon>Bacilli</taxon>
        <taxon>Lactobacillales</taxon>
        <taxon>Enterococcaceae</taxon>
        <taxon>Vagococcus</taxon>
    </lineage>
</organism>
<name>A0A430B028_9ENTE</name>
<dbReference type="GO" id="GO:0005737">
    <property type="term" value="C:cytoplasm"/>
    <property type="evidence" value="ECO:0007669"/>
    <property type="project" value="TreeGrafter"/>
</dbReference>
<dbReference type="InterPro" id="IPR050275">
    <property type="entry name" value="PGM_Phosphatase"/>
</dbReference>
<comment type="caution">
    <text evidence="1">The sequence shown here is derived from an EMBL/GenBank/DDBJ whole genome shotgun (WGS) entry which is preliminary data.</text>
</comment>
<dbReference type="SUPFAM" id="SSF53254">
    <property type="entry name" value="Phosphoglycerate mutase-like"/>
    <property type="match status" value="1"/>
</dbReference>